<dbReference type="RefSeq" id="WP_216957169.1">
    <property type="nucleotide sequence ID" value="NZ_JAHOPB010000001.1"/>
</dbReference>
<feature type="domain" description="UspA" evidence="2">
    <location>
        <begin position="155"/>
        <end position="276"/>
    </location>
</feature>
<evidence type="ECO:0000313" key="4">
    <source>
        <dbReference type="Proteomes" id="UP000727907"/>
    </source>
</evidence>
<name>A0ABS6IE59_9HYPH</name>
<protein>
    <submittedName>
        <fullName evidence="3">Universal stress protein</fullName>
    </submittedName>
</protein>
<dbReference type="PANTHER" id="PTHR46268">
    <property type="entry name" value="STRESS RESPONSE PROTEIN NHAX"/>
    <property type="match status" value="1"/>
</dbReference>
<dbReference type="Proteomes" id="UP000727907">
    <property type="component" value="Unassembled WGS sequence"/>
</dbReference>
<evidence type="ECO:0000256" key="1">
    <source>
        <dbReference type="ARBA" id="ARBA00008791"/>
    </source>
</evidence>
<dbReference type="InterPro" id="IPR006016">
    <property type="entry name" value="UspA"/>
</dbReference>
<evidence type="ECO:0000259" key="2">
    <source>
        <dbReference type="Pfam" id="PF00582"/>
    </source>
</evidence>
<dbReference type="Pfam" id="PF00582">
    <property type="entry name" value="Usp"/>
    <property type="match status" value="1"/>
</dbReference>
<sequence length="278" mass="28899">MGFKTILVHCDAAPEAGRRLALAAGMAQRESAHLVGVHARPPLQVSAFFEGGVAMDALFTSYDAALKAEAGTAKAAFESTVRGRQLSHEWRVADGYIDAVLASQARYADLLVIGQADPDAGTSTPTDLPEAVALSAGRPCLVVPRAGAERTPGTNVLLCWNASRESARAAADALPLLRGAKKVTILVVDPRSSPDGHGAEPGADVAAWLARHGVAVTVLREVAADNDVGGVILSRASDVDADLIVMGLYGHGRMREMILGGASRAVLARTTVPLFVSH</sequence>
<comment type="similarity">
    <text evidence="1">Belongs to the universal stress protein A family.</text>
</comment>
<comment type="caution">
    <text evidence="3">The sequence shown here is derived from an EMBL/GenBank/DDBJ whole genome shotgun (WGS) entry which is preliminary data.</text>
</comment>
<dbReference type="EMBL" id="JAHOPB010000001">
    <property type="protein sequence ID" value="MBU8872891.1"/>
    <property type="molecule type" value="Genomic_DNA"/>
</dbReference>
<keyword evidence="4" id="KW-1185">Reference proteome</keyword>
<gene>
    <name evidence="3" type="ORF">KQ910_03910</name>
</gene>
<accession>A0ABS6IE59</accession>
<organism evidence="3 4">
    <name type="scientific">Reyranella humidisoli</name>
    <dbReference type="NCBI Taxonomy" id="2849149"/>
    <lineage>
        <taxon>Bacteria</taxon>
        <taxon>Pseudomonadati</taxon>
        <taxon>Pseudomonadota</taxon>
        <taxon>Alphaproteobacteria</taxon>
        <taxon>Hyphomicrobiales</taxon>
        <taxon>Reyranellaceae</taxon>
        <taxon>Reyranella</taxon>
    </lineage>
</organism>
<evidence type="ECO:0000313" key="3">
    <source>
        <dbReference type="EMBL" id="MBU8872891.1"/>
    </source>
</evidence>
<proteinExistence type="inferred from homology"/>
<reference evidence="3 4" key="1">
    <citation type="submission" date="2021-06" db="EMBL/GenBank/DDBJ databases">
        <authorList>
            <person name="Lee D.H."/>
        </authorList>
    </citation>
    <scope>NUCLEOTIDE SEQUENCE [LARGE SCALE GENOMIC DNA]</scope>
    <source>
        <strain evidence="3 4">MMS21-HV4-11</strain>
    </source>
</reference>
<dbReference type="CDD" id="cd00293">
    <property type="entry name" value="USP-like"/>
    <property type="match status" value="1"/>
</dbReference>
<dbReference type="PANTHER" id="PTHR46268:SF15">
    <property type="entry name" value="UNIVERSAL STRESS PROTEIN HP_0031"/>
    <property type="match status" value="1"/>
</dbReference>